<dbReference type="InterPro" id="IPR036868">
    <property type="entry name" value="TusA-like_sf"/>
</dbReference>
<name>A0A0L6W3K8_9FIRM</name>
<evidence type="ECO:0000313" key="4">
    <source>
        <dbReference type="Proteomes" id="UP000037175"/>
    </source>
</evidence>
<dbReference type="PANTHER" id="PTHR33279:SF6">
    <property type="entry name" value="SULFUR CARRIER PROTEIN YEDF-RELATED"/>
    <property type="match status" value="1"/>
</dbReference>
<dbReference type="SUPFAM" id="SSF64307">
    <property type="entry name" value="SirA-like"/>
    <property type="match status" value="1"/>
</dbReference>
<dbReference type="PATRIC" id="fig|281456.6.peg.1410"/>
<dbReference type="AlphaFoldDB" id="A0A0L6W3K8"/>
<accession>A0A0L6W3K8</accession>
<dbReference type="Pfam" id="PF01206">
    <property type="entry name" value="TusA"/>
    <property type="match status" value="1"/>
</dbReference>
<evidence type="ECO:0000259" key="2">
    <source>
        <dbReference type="PROSITE" id="PS01148"/>
    </source>
</evidence>
<dbReference type="NCBIfam" id="NF008242">
    <property type="entry name" value="PRK11018.1"/>
    <property type="match status" value="1"/>
</dbReference>
<dbReference type="InterPro" id="IPR001455">
    <property type="entry name" value="TusA-like"/>
</dbReference>
<dbReference type="PANTHER" id="PTHR33279">
    <property type="entry name" value="SULFUR CARRIER PROTEIN YEDF-RELATED"/>
    <property type="match status" value="1"/>
</dbReference>
<dbReference type="Gene3D" id="3.30.110.40">
    <property type="entry name" value="TusA-like domain"/>
    <property type="match status" value="1"/>
</dbReference>
<dbReference type="Proteomes" id="UP000037175">
    <property type="component" value="Unassembled WGS sequence"/>
</dbReference>
<reference evidence="4" key="1">
    <citation type="submission" date="2015-07" db="EMBL/GenBank/DDBJ databases">
        <title>Complete Genome of Thermincola ferriacetica strain Z-0001T.</title>
        <authorList>
            <person name="Lusk B."/>
            <person name="Badalamenti J.P."/>
            <person name="Parameswaran P."/>
            <person name="Bond D.R."/>
            <person name="Torres C.I."/>
        </authorList>
    </citation>
    <scope>NUCLEOTIDE SEQUENCE [LARGE SCALE GENOMIC DNA]</scope>
    <source>
        <strain evidence="4">Z-0001</strain>
    </source>
</reference>
<dbReference type="PROSITE" id="PS01148">
    <property type="entry name" value="UPF0033"/>
    <property type="match status" value="1"/>
</dbReference>
<comment type="caution">
    <text evidence="3">The sequence shown here is derived from an EMBL/GenBank/DDBJ whole genome shotgun (WGS) entry which is preliminary data.</text>
</comment>
<evidence type="ECO:0000313" key="3">
    <source>
        <dbReference type="EMBL" id="KNZ69948.1"/>
    </source>
</evidence>
<dbReference type="EMBL" id="LGTE01000007">
    <property type="protein sequence ID" value="KNZ69948.1"/>
    <property type="molecule type" value="Genomic_DNA"/>
</dbReference>
<sequence length="84" mass="9426">MAGEALSVDLVLDLRGEPCPYPLIYSLETLGKMQPGQTLEVLADCPQSFRTVPEEAVKHGYIVLREPLREGPTIRFFLKVPEKK</sequence>
<evidence type="ECO:0000256" key="1">
    <source>
        <dbReference type="ARBA" id="ARBA00008984"/>
    </source>
</evidence>
<organism evidence="3 4">
    <name type="scientific">Thermincola ferriacetica</name>
    <dbReference type="NCBI Taxonomy" id="281456"/>
    <lineage>
        <taxon>Bacteria</taxon>
        <taxon>Bacillati</taxon>
        <taxon>Bacillota</taxon>
        <taxon>Clostridia</taxon>
        <taxon>Eubacteriales</taxon>
        <taxon>Thermincolaceae</taxon>
        <taxon>Thermincola</taxon>
    </lineage>
</organism>
<proteinExistence type="inferred from homology"/>
<comment type="similarity">
    <text evidence="1">Belongs to the sulfur carrier protein TusA family.</text>
</comment>
<feature type="domain" description="UPF0033" evidence="2">
    <location>
        <begin position="12"/>
        <end position="36"/>
    </location>
</feature>
<keyword evidence="4" id="KW-1185">Reference proteome</keyword>
<protein>
    <submittedName>
        <fullName evidence="3">SirA family protein</fullName>
    </submittedName>
</protein>
<dbReference type="RefSeq" id="WP_013121476.1">
    <property type="nucleotide sequence ID" value="NZ_LGTE01000007.1"/>
</dbReference>
<gene>
    <name evidence="3" type="ORF">Tfer_1328</name>
</gene>